<dbReference type="OrthoDB" id="9814704at2"/>
<dbReference type="KEGG" id="gsn:YC6258_02278"/>
<keyword evidence="1" id="KW-0732">Signal</keyword>
<evidence type="ECO:0000313" key="3">
    <source>
        <dbReference type="EMBL" id="AJQ94316.1"/>
    </source>
</evidence>
<dbReference type="InterPro" id="IPR050229">
    <property type="entry name" value="GlpE_sulfurtransferase"/>
</dbReference>
<evidence type="ECO:0000256" key="1">
    <source>
        <dbReference type="SAM" id="SignalP"/>
    </source>
</evidence>
<keyword evidence="3" id="KW-0808">Transferase</keyword>
<dbReference type="PROSITE" id="PS50206">
    <property type="entry name" value="RHODANESE_3"/>
    <property type="match status" value="1"/>
</dbReference>
<organism evidence="3 4">
    <name type="scientific">Gynuella sunshinyii YC6258</name>
    <dbReference type="NCBI Taxonomy" id="1445510"/>
    <lineage>
        <taxon>Bacteria</taxon>
        <taxon>Pseudomonadati</taxon>
        <taxon>Pseudomonadota</taxon>
        <taxon>Gammaproteobacteria</taxon>
        <taxon>Oceanospirillales</taxon>
        <taxon>Saccharospirillaceae</taxon>
        <taxon>Gynuella</taxon>
    </lineage>
</organism>
<dbReference type="Pfam" id="PF00581">
    <property type="entry name" value="Rhodanese"/>
    <property type="match status" value="1"/>
</dbReference>
<dbReference type="SUPFAM" id="SSF52821">
    <property type="entry name" value="Rhodanese/Cell cycle control phosphatase"/>
    <property type="match status" value="1"/>
</dbReference>
<keyword evidence="4" id="KW-1185">Reference proteome</keyword>
<gene>
    <name evidence="3" type="ORF">YC6258_02278</name>
</gene>
<dbReference type="AlphaFoldDB" id="A0A0C5VJ83"/>
<dbReference type="PANTHER" id="PTHR43031">
    <property type="entry name" value="FAD-DEPENDENT OXIDOREDUCTASE"/>
    <property type="match status" value="1"/>
</dbReference>
<dbReference type="InterPro" id="IPR036873">
    <property type="entry name" value="Rhodanese-like_dom_sf"/>
</dbReference>
<reference evidence="3 4" key="1">
    <citation type="submission" date="2014-01" db="EMBL/GenBank/DDBJ databases">
        <title>Full genme sequencing of cellulolytic bacterium Gynuella sunshinyii YC6258T gen. nov., sp. nov.</title>
        <authorList>
            <person name="Khan H."/>
            <person name="Chung E.J."/>
            <person name="Chung Y.R."/>
        </authorList>
    </citation>
    <scope>NUCLEOTIDE SEQUENCE [LARGE SCALE GENOMIC DNA]</scope>
    <source>
        <strain evidence="3 4">YC6258</strain>
    </source>
</reference>
<dbReference type="STRING" id="1445510.YC6258_02278"/>
<evidence type="ECO:0000259" key="2">
    <source>
        <dbReference type="PROSITE" id="PS50206"/>
    </source>
</evidence>
<dbReference type="PROSITE" id="PS51257">
    <property type="entry name" value="PROKAR_LIPOPROTEIN"/>
    <property type="match status" value="1"/>
</dbReference>
<evidence type="ECO:0000313" key="4">
    <source>
        <dbReference type="Proteomes" id="UP000032266"/>
    </source>
</evidence>
<dbReference type="Proteomes" id="UP000032266">
    <property type="component" value="Chromosome"/>
</dbReference>
<dbReference type="SMART" id="SM00450">
    <property type="entry name" value="RHOD"/>
    <property type="match status" value="1"/>
</dbReference>
<dbReference type="PANTHER" id="PTHR43031:SF16">
    <property type="entry name" value="OXIDOREDUCTASE"/>
    <property type="match status" value="1"/>
</dbReference>
<dbReference type="RefSeq" id="WP_052830204.1">
    <property type="nucleotide sequence ID" value="NZ_CP007142.1"/>
</dbReference>
<dbReference type="GO" id="GO:0016740">
    <property type="term" value="F:transferase activity"/>
    <property type="evidence" value="ECO:0007669"/>
    <property type="project" value="UniProtKB-KW"/>
</dbReference>
<proteinExistence type="predicted"/>
<name>A0A0C5VJ83_9GAMM</name>
<feature type="signal peptide" evidence="1">
    <location>
        <begin position="1"/>
        <end position="23"/>
    </location>
</feature>
<dbReference type="InterPro" id="IPR001763">
    <property type="entry name" value="Rhodanese-like_dom"/>
</dbReference>
<dbReference type="EMBL" id="CP007142">
    <property type="protein sequence ID" value="AJQ94316.1"/>
    <property type="molecule type" value="Genomic_DNA"/>
</dbReference>
<feature type="domain" description="Rhodanese" evidence="2">
    <location>
        <begin position="27"/>
        <end position="113"/>
    </location>
</feature>
<sequence>MKRRTLLLGWLLLSIVGCSDVAAKELDYQKALIVDVRTLEEWNTGHLRDAKLMPLDQLAEQISRQPINKDQQILLYCRSGNRAGRAQKILEQMGYTQVLNLGGLGQAAETLQQEIIQ</sequence>
<accession>A0A0C5VJ83</accession>
<protein>
    <submittedName>
        <fullName evidence="3">Rhodanese-related sulfurtransferase</fullName>
    </submittedName>
</protein>
<feature type="chain" id="PRO_5005426116" evidence="1">
    <location>
        <begin position="24"/>
        <end position="117"/>
    </location>
</feature>
<dbReference type="CDD" id="cd00158">
    <property type="entry name" value="RHOD"/>
    <property type="match status" value="1"/>
</dbReference>
<dbReference type="Gene3D" id="3.40.250.10">
    <property type="entry name" value="Rhodanese-like domain"/>
    <property type="match status" value="1"/>
</dbReference>
<dbReference type="HOGENOM" id="CLU_089574_1_1_6"/>